<dbReference type="RefSeq" id="XP_029219708.1">
    <property type="nucleotide sequence ID" value="XM_029363785.1"/>
</dbReference>
<evidence type="ECO:0000313" key="2">
    <source>
        <dbReference type="Proteomes" id="UP000224006"/>
    </source>
</evidence>
<dbReference type="OrthoDB" id="330704at2759"/>
<comment type="caution">
    <text evidence="1">The sequence shown here is derived from an EMBL/GenBank/DDBJ whole genome shotgun (WGS) entry which is preliminary data.</text>
</comment>
<dbReference type="EMBL" id="NWUJ01000004">
    <property type="protein sequence ID" value="PFH35699.1"/>
    <property type="molecule type" value="Genomic_DNA"/>
</dbReference>
<proteinExistence type="predicted"/>
<keyword evidence="2" id="KW-1185">Reference proteome</keyword>
<dbReference type="GeneID" id="40310279"/>
<dbReference type="Proteomes" id="UP000224006">
    <property type="component" value="Chromosome IV"/>
</dbReference>
<name>A0A2A9MCU5_BESBE</name>
<dbReference type="KEGG" id="bbes:BESB_053500"/>
<accession>A0A2A9MCU5</accession>
<sequence>MAVPTVPASQWSALLYAPPSTPANPSVDALSKMQLDDLHYSRQMLLCRGSGYSFEQCKRMAQPDARVTPENPAEQLYKEEALAAIACLAQRDGGKDEQCRYYIERLYELANKKKAPEPSMVSRAGTLAYKVLGIYKKSESAPAQ</sequence>
<organism evidence="1 2">
    <name type="scientific">Besnoitia besnoiti</name>
    <name type="common">Apicomplexan protozoan</name>
    <dbReference type="NCBI Taxonomy" id="94643"/>
    <lineage>
        <taxon>Eukaryota</taxon>
        <taxon>Sar</taxon>
        <taxon>Alveolata</taxon>
        <taxon>Apicomplexa</taxon>
        <taxon>Conoidasida</taxon>
        <taxon>Coccidia</taxon>
        <taxon>Eucoccidiorida</taxon>
        <taxon>Eimeriorina</taxon>
        <taxon>Sarcocystidae</taxon>
        <taxon>Besnoitia</taxon>
    </lineage>
</organism>
<dbReference type="STRING" id="94643.A0A2A9MCU5"/>
<reference evidence="1 2" key="1">
    <citation type="submission" date="2017-09" db="EMBL/GenBank/DDBJ databases">
        <title>Genome sequencing of Besnoitia besnoiti strain Bb-Ger1.</title>
        <authorList>
            <person name="Schares G."/>
            <person name="Venepally P."/>
            <person name="Lorenzi H.A."/>
        </authorList>
    </citation>
    <scope>NUCLEOTIDE SEQUENCE [LARGE SCALE GENOMIC DNA]</scope>
    <source>
        <strain evidence="1 2">Bb-Ger1</strain>
    </source>
</reference>
<protein>
    <submittedName>
        <fullName evidence="1">Uncharacterized protein</fullName>
    </submittedName>
</protein>
<evidence type="ECO:0000313" key="1">
    <source>
        <dbReference type="EMBL" id="PFH35699.1"/>
    </source>
</evidence>
<dbReference type="VEuPathDB" id="ToxoDB:BESB_053500"/>
<dbReference type="AlphaFoldDB" id="A0A2A9MCU5"/>
<gene>
    <name evidence="1" type="ORF">BESB_053500</name>
</gene>